<sequence length="76" mass="8517">MTTVEIEYCVPCGFLDRAETVQHALLSNFGQQLDRVALVTGEHGVFRVSVDGDAVFDKQEDDYDVDGITRAVRERL</sequence>
<comment type="caution">
    <text evidence="2">The sequence shown here is derived from an EMBL/GenBank/DDBJ whole genome shotgun (WGS) entry which is preliminary data.</text>
</comment>
<dbReference type="Proteomes" id="UP000282322">
    <property type="component" value="Unassembled WGS sequence"/>
</dbReference>
<dbReference type="OrthoDB" id="33017at2157"/>
<dbReference type="SUPFAM" id="SSF52833">
    <property type="entry name" value="Thioredoxin-like"/>
    <property type="match status" value="1"/>
</dbReference>
<dbReference type="Gene3D" id="3.40.30.10">
    <property type="entry name" value="Glutaredoxin"/>
    <property type="match status" value="1"/>
</dbReference>
<dbReference type="InterPro" id="IPR036249">
    <property type="entry name" value="Thioredoxin-like_sf"/>
</dbReference>
<protein>
    <submittedName>
        <fullName evidence="2">SelT/SelW/SelH family protein</fullName>
    </submittedName>
</protein>
<organism evidence="2 3">
    <name type="scientific">Halocatena pleomorpha</name>
    <dbReference type="NCBI Taxonomy" id="1785090"/>
    <lineage>
        <taxon>Archaea</taxon>
        <taxon>Methanobacteriati</taxon>
        <taxon>Methanobacteriota</taxon>
        <taxon>Stenosarchaea group</taxon>
        <taxon>Halobacteria</taxon>
        <taxon>Halobacteriales</taxon>
        <taxon>Natronomonadaceae</taxon>
        <taxon>Halocatena</taxon>
    </lineage>
</organism>
<evidence type="ECO:0000256" key="1">
    <source>
        <dbReference type="ARBA" id="ARBA00023284"/>
    </source>
</evidence>
<keyword evidence="3" id="KW-1185">Reference proteome</keyword>
<dbReference type="Pfam" id="PF10262">
    <property type="entry name" value="Rdx"/>
    <property type="match status" value="1"/>
</dbReference>
<reference evidence="2 3" key="1">
    <citation type="submission" date="2018-11" db="EMBL/GenBank/DDBJ databases">
        <title>Taxonoimc description of Halomarina strain SPP-AMP-1.</title>
        <authorList>
            <person name="Pal Y."/>
            <person name="Srinivasana K."/>
            <person name="Verma A."/>
            <person name="Kumar P."/>
        </authorList>
    </citation>
    <scope>NUCLEOTIDE SEQUENCE [LARGE SCALE GENOMIC DNA]</scope>
    <source>
        <strain evidence="2 3">SPP-AMP-1</strain>
    </source>
</reference>
<dbReference type="RefSeq" id="WP_124954169.1">
    <property type="nucleotide sequence ID" value="NZ_RRCH01000011.1"/>
</dbReference>
<gene>
    <name evidence="2" type="ORF">EIK79_05745</name>
</gene>
<name>A0A3P3RGK2_9EURY</name>
<dbReference type="AlphaFoldDB" id="A0A3P3RGK2"/>
<dbReference type="EMBL" id="RRCH01000011">
    <property type="protein sequence ID" value="RRJ32029.1"/>
    <property type="molecule type" value="Genomic_DNA"/>
</dbReference>
<proteinExistence type="predicted"/>
<dbReference type="NCBIfam" id="TIGR02174">
    <property type="entry name" value="CXXU_selWTH"/>
    <property type="match status" value="1"/>
</dbReference>
<evidence type="ECO:0000313" key="3">
    <source>
        <dbReference type="Proteomes" id="UP000282322"/>
    </source>
</evidence>
<evidence type="ECO:0000313" key="2">
    <source>
        <dbReference type="EMBL" id="RRJ32029.1"/>
    </source>
</evidence>
<accession>A0A3P3RGK2</accession>
<keyword evidence="1" id="KW-0676">Redox-active center</keyword>
<dbReference type="InterPro" id="IPR011893">
    <property type="entry name" value="Selenoprotein_Rdx-typ"/>
</dbReference>